<dbReference type="Proteomes" id="UP000054695">
    <property type="component" value="Unassembled WGS sequence"/>
</dbReference>
<keyword evidence="3" id="KW-1185">Reference proteome</keyword>
<feature type="signal peptide" evidence="1">
    <location>
        <begin position="1"/>
        <end position="19"/>
    </location>
</feature>
<comment type="caution">
    <text evidence="2">The sequence shown here is derived from an EMBL/GenBank/DDBJ whole genome shotgun (WGS) entry which is preliminary data.</text>
</comment>
<keyword evidence="1" id="KW-0732">Signal</keyword>
<reference evidence="2 3" key="1">
    <citation type="submission" date="2015-11" db="EMBL/GenBank/DDBJ databases">
        <title>Genomic analysis of 38 Legionella species identifies large and diverse effector repertoires.</title>
        <authorList>
            <person name="Burstein D."/>
            <person name="Amaro F."/>
            <person name="Zusman T."/>
            <person name="Lifshitz Z."/>
            <person name="Cohen O."/>
            <person name="Gilbert J.A."/>
            <person name="Pupko T."/>
            <person name="Shuman H.A."/>
            <person name="Segal G."/>
        </authorList>
    </citation>
    <scope>NUCLEOTIDE SEQUENCE [LARGE SCALE GENOMIC DNA]</scope>
    <source>
        <strain evidence="2 3">WIGA</strain>
    </source>
</reference>
<dbReference type="OrthoDB" id="5649068at2"/>
<dbReference type="PATRIC" id="fig|447.4.peg.974"/>
<feature type="chain" id="PRO_5006911327" description="Lipoprotein" evidence="1">
    <location>
        <begin position="20"/>
        <end position="110"/>
    </location>
</feature>
<sequence length="110" mass="11911">MSKSIMMFFLLVFTACNYANIANDILLSRTSAQKTQILSGIINAAGGACAPIESFYQGVDRNDAAYWNILCANGQSYVIQIANDAEGTTTIIQCSAMKSLGAQCFKRFGY</sequence>
<dbReference type="PROSITE" id="PS51257">
    <property type="entry name" value="PROKAR_LIPOPROTEIN"/>
    <property type="match status" value="1"/>
</dbReference>
<proteinExistence type="predicted"/>
<accession>A0A0W0RW30</accession>
<protein>
    <recommendedName>
        <fullName evidence="4">Lipoprotein</fullName>
    </recommendedName>
</protein>
<evidence type="ECO:0000313" key="3">
    <source>
        <dbReference type="Proteomes" id="UP000054695"/>
    </source>
</evidence>
<dbReference type="RefSeq" id="WP_058458591.1">
    <property type="nucleotide sequence ID" value="NZ_CAAAIY010000029.1"/>
</dbReference>
<gene>
    <name evidence="2" type="ORF">Lboz_0901</name>
</gene>
<organism evidence="2 3">
    <name type="scientific">Legionella bozemanae</name>
    <name type="common">Fluoribacter bozemanae</name>
    <dbReference type="NCBI Taxonomy" id="447"/>
    <lineage>
        <taxon>Bacteria</taxon>
        <taxon>Pseudomonadati</taxon>
        <taxon>Pseudomonadota</taxon>
        <taxon>Gammaproteobacteria</taxon>
        <taxon>Legionellales</taxon>
        <taxon>Legionellaceae</taxon>
        <taxon>Legionella</taxon>
    </lineage>
</organism>
<dbReference type="AlphaFoldDB" id="A0A0W0RW30"/>
<evidence type="ECO:0008006" key="4">
    <source>
        <dbReference type="Google" id="ProtNLM"/>
    </source>
</evidence>
<name>A0A0W0RW30_LEGBO</name>
<evidence type="ECO:0000313" key="2">
    <source>
        <dbReference type="EMBL" id="KTC75294.1"/>
    </source>
</evidence>
<dbReference type="EMBL" id="LNXU01000011">
    <property type="protein sequence ID" value="KTC75294.1"/>
    <property type="molecule type" value="Genomic_DNA"/>
</dbReference>
<evidence type="ECO:0000256" key="1">
    <source>
        <dbReference type="SAM" id="SignalP"/>
    </source>
</evidence>